<organism evidence="2 3">
    <name type="scientific">Mucor saturninus</name>
    <dbReference type="NCBI Taxonomy" id="64648"/>
    <lineage>
        <taxon>Eukaryota</taxon>
        <taxon>Fungi</taxon>
        <taxon>Fungi incertae sedis</taxon>
        <taxon>Mucoromycota</taxon>
        <taxon>Mucoromycotina</taxon>
        <taxon>Mucoromycetes</taxon>
        <taxon>Mucorales</taxon>
        <taxon>Mucorineae</taxon>
        <taxon>Mucoraceae</taxon>
        <taxon>Mucor</taxon>
    </lineage>
</organism>
<dbReference type="EMBL" id="JAEPRD010000132">
    <property type="protein sequence ID" value="KAG2197238.1"/>
    <property type="molecule type" value="Genomic_DNA"/>
</dbReference>
<comment type="caution">
    <text evidence="2">The sequence shown here is derived from an EMBL/GenBank/DDBJ whole genome shotgun (WGS) entry which is preliminary data.</text>
</comment>
<reference evidence="2" key="1">
    <citation type="submission" date="2020-12" db="EMBL/GenBank/DDBJ databases">
        <title>Metabolic potential, ecology and presence of endohyphal bacteria is reflected in genomic diversity of Mucoromycotina.</title>
        <authorList>
            <person name="Muszewska A."/>
            <person name="Okrasinska A."/>
            <person name="Steczkiewicz K."/>
            <person name="Drgas O."/>
            <person name="Orlowska M."/>
            <person name="Perlinska-Lenart U."/>
            <person name="Aleksandrzak-Piekarczyk T."/>
            <person name="Szatraj K."/>
            <person name="Zielenkiewicz U."/>
            <person name="Pilsyk S."/>
            <person name="Malc E."/>
            <person name="Mieczkowski P."/>
            <person name="Kruszewska J.S."/>
            <person name="Biernat P."/>
            <person name="Pawlowska J."/>
        </authorList>
    </citation>
    <scope>NUCLEOTIDE SEQUENCE</scope>
    <source>
        <strain evidence="2">WA0000017839</strain>
    </source>
</reference>
<evidence type="ECO:0000256" key="1">
    <source>
        <dbReference type="SAM" id="SignalP"/>
    </source>
</evidence>
<accession>A0A8H7QR42</accession>
<keyword evidence="1" id="KW-0732">Signal</keyword>
<dbReference type="AlphaFoldDB" id="A0A8H7QR42"/>
<dbReference type="OrthoDB" id="2257541at2759"/>
<keyword evidence="3" id="KW-1185">Reference proteome</keyword>
<sequence>MAGLQCIKLIDLFWLLRLLIKESYQAMDELEESHARNIRVKARKLEGYDKVTSLCDNFKINTLVKLPQKIRPHADK</sequence>
<dbReference type="Proteomes" id="UP000603453">
    <property type="component" value="Unassembled WGS sequence"/>
</dbReference>
<feature type="chain" id="PRO_5034068383" evidence="1">
    <location>
        <begin position="27"/>
        <end position="76"/>
    </location>
</feature>
<evidence type="ECO:0000313" key="2">
    <source>
        <dbReference type="EMBL" id="KAG2197238.1"/>
    </source>
</evidence>
<protein>
    <submittedName>
        <fullName evidence="2">Uncharacterized protein</fullName>
    </submittedName>
</protein>
<proteinExistence type="predicted"/>
<evidence type="ECO:0000313" key="3">
    <source>
        <dbReference type="Proteomes" id="UP000603453"/>
    </source>
</evidence>
<gene>
    <name evidence="2" type="ORF">INT47_003613</name>
</gene>
<feature type="signal peptide" evidence="1">
    <location>
        <begin position="1"/>
        <end position="26"/>
    </location>
</feature>
<name>A0A8H7QR42_9FUNG</name>